<feature type="chain" id="PRO_5018668483" evidence="5">
    <location>
        <begin position="27"/>
        <end position="271"/>
    </location>
</feature>
<evidence type="ECO:0000256" key="2">
    <source>
        <dbReference type="ARBA" id="ARBA00010333"/>
    </source>
</evidence>
<evidence type="ECO:0000313" key="8">
    <source>
        <dbReference type="Proteomes" id="UP000287447"/>
    </source>
</evidence>
<reference evidence="8" key="1">
    <citation type="submission" date="2019-01" db="EMBL/GenBank/DDBJ databases">
        <title>Gri0909 isolated from a small marine red alga.</title>
        <authorList>
            <person name="Kim J."/>
            <person name="Jeong S.E."/>
            <person name="Jeon C.O."/>
        </authorList>
    </citation>
    <scope>NUCLEOTIDE SEQUENCE [LARGE SCALE GENOMIC DNA]</scope>
    <source>
        <strain evidence="8">Gri0909</strain>
    </source>
</reference>
<sequence length="271" mass="29846">MKLFRKLIGVALAGALAIGVSAQASAQSVIEDIQARGKLVVGLSTFVPWAMRDKKGDLIGFEVDVARQLAEDMGVDVEFVPTAFDGIIPALLAKKFDVIITGMVQKPQRNLTVNFSHPYAYLTVGMAANKALAEKDGLETMEDWNSSDVTLTIKRGTAPGETAARLFPKAKVRQFDDDAQALQDVLNGNAHAFLTSEPKPAYYVIDNPDVLYHPFGVGPFDPSASAFAVRKGDPDALNFFNNWIQYRNLDGWLKSAHAKWFQNRDWKDQVE</sequence>
<feature type="domain" description="Solute-binding protein family 3/N-terminal" evidence="6">
    <location>
        <begin position="38"/>
        <end position="264"/>
    </location>
</feature>
<evidence type="ECO:0000256" key="1">
    <source>
        <dbReference type="ARBA" id="ARBA00004196"/>
    </source>
</evidence>
<comment type="similarity">
    <text evidence="2 4">Belongs to the bacterial solute-binding protein 3 family.</text>
</comment>
<dbReference type="PANTHER" id="PTHR35936:SF38">
    <property type="entry name" value="GLUTAMINE-BINDING PERIPLASMIC PROTEIN"/>
    <property type="match status" value="1"/>
</dbReference>
<gene>
    <name evidence="7" type="ORF">EOI86_16355</name>
</gene>
<evidence type="ECO:0000256" key="5">
    <source>
        <dbReference type="SAM" id="SignalP"/>
    </source>
</evidence>
<dbReference type="GO" id="GO:0030313">
    <property type="term" value="C:cell envelope"/>
    <property type="evidence" value="ECO:0007669"/>
    <property type="project" value="UniProtKB-SubCell"/>
</dbReference>
<organism evidence="7 8">
    <name type="scientific">Hwanghaeella grinnelliae</name>
    <dbReference type="NCBI Taxonomy" id="2500179"/>
    <lineage>
        <taxon>Bacteria</taxon>
        <taxon>Pseudomonadati</taxon>
        <taxon>Pseudomonadota</taxon>
        <taxon>Alphaproteobacteria</taxon>
        <taxon>Rhodospirillales</taxon>
        <taxon>Rhodospirillaceae</taxon>
        <taxon>Hwanghaeella</taxon>
    </lineage>
</organism>
<dbReference type="CDD" id="cd13629">
    <property type="entry name" value="PBP2_Dsm1740"/>
    <property type="match status" value="1"/>
</dbReference>
<evidence type="ECO:0000259" key="6">
    <source>
        <dbReference type="SMART" id="SM00062"/>
    </source>
</evidence>
<evidence type="ECO:0000256" key="3">
    <source>
        <dbReference type="ARBA" id="ARBA00022729"/>
    </source>
</evidence>
<dbReference type="InterPro" id="IPR001638">
    <property type="entry name" value="Solute-binding_3/MltF_N"/>
</dbReference>
<dbReference type="EMBL" id="SADE01000002">
    <property type="protein sequence ID" value="RVU36736.1"/>
    <property type="molecule type" value="Genomic_DNA"/>
</dbReference>
<dbReference type="SUPFAM" id="SSF53850">
    <property type="entry name" value="Periplasmic binding protein-like II"/>
    <property type="match status" value="1"/>
</dbReference>
<dbReference type="Proteomes" id="UP000287447">
    <property type="component" value="Unassembled WGS sequence"/>
</dbReference>
<comment type="caution">
    <text evidence="7">The sequence shown here is derived from an EMBL/GenBank/DDBJ whole genome shotgun (WGS) entry which is preliminary data.</text>
</comment>
<dbReference type="PANTHER" id="PTHR35936">
    <property type="entry name" value="MEMBRANE-BOUND LYTIC MUREIN TRANSGLYCOSYLASE F"/>
    <property type="match status" value="1"/>
</dbReference>
<dbReference type="InterPro" id="IPR018313">
    <property type="entry name" value="SBP_3_CS"/>
</dbReference>
<feature type="signal peptide" evidence="5">
    <location>
        <begin position="1"/>
        <end position="26"/>
    </location>
</feature>
<comment type="subcellular location">
    <subcellularLocation>
        <location evidence="1">Cell envelope</location>
    </subcellularLocation>
</comment>
<accession>A0A3S2Z7Y8</accession>
<dbReference type="RefSeq" id="WP_127766212.1">
    <property type="nucleotide sequence ID" value="NZ_SADE01000002.1"/>
</dbReference>
<dbReference type="Gene3D" id="3.40.190.10">
    <property type="entry name" value="Periplasmic binding protein-like II"/>
    <property type="match status" value="2"/>
</dbReference>
<protein>
    <submittedName>
        <fullName evidence="7">Transporter substrate-binding domain-containing protein</fullName>
    </submittedName>
</protein>
<dbReference type="OrthoDB" id="9768183at2"/>
<evidence type="ECO:0000256" key="4">
    <source>
        <dbReference type="RuleBase" id="RU003744"/>
    </source>
</evidence>
<keyword evidence="3 5" id="KW-0732">Signal</keyword>
<keyword evidence="8" id="KW-1185">Reference proteome</keyword>
<dbReference type="Pfam" id="PF00497">
    <property type="entry name" value="SBP_bac_3"/>
    <property type="match status" value="1"/>
</dbReference>
<dbReference type="SMART" id="SM00062">
    <property type="entry name" value="PBPb"/>
    <property type="match status" value="1"/>
</dbReference>
<proteinExistence type="inferred from homology"/>
<dbReference type="AlphaFoldDB" id="A0A3S2Z7Y8"/>
<dbReference type="PROSITE" id="PS01039">
    <property type="entry name" value="SBP_BACTERIAL_3"/>
    <property type="match status" value="1"/>
</dbReference>
<evidence type="ECO:0000313" key="7">
    <source>
        <dbReference type="EMBL" id="RVU36736.1"/>
    </source>
</evidence>
<name>A0A3S2Z7Y8_9PROT</name>